<evidence type="ECO:0000256" key="2">
    <source>
        <dbReference type="ARBA" id="ARBA00017562"/>
    </source>
</evidence>
<dbReference type="GO" id="GO:0003989">
    <property type="term" value="F:acetyl-CoA carboxylase activity"/>
    <property type="evidence" value="ECO:0007669"/>
    <property type="project" value="InterPro"/>
</dbReference>
<dbReference type="FunFam" id="2.40.50.100:FF:000003">
    <property type="entry name" value="Acetyl-CoA carboxylase biotin carboxyl carrier protein"/>
    <property type="match status" value="1"/>
</dbReference>
<dbReference type="GO" id="GO:0009317">
    <property type="term" value="C:acetyl-CoA carboxylase complex"/>
    <property type="evidence" value="ECO:0007669"/>
    <property type="project" value="InterPro"/>
</dbReference>
<dbReference type="GO" id="GO:0006633">
    <property type="term" value="P:fatty acid biosynthetic process"/>
    <property type="evidence" value="ECO:0007669"/>
    <property type="project" value="UniProtKB-KW"/>
</dbReference>
<dbReference type="SUPFAM" id="SSF51230">
    <property type="entry name" value="Single hybrid motif"/>
    <property type="match status" value="1"/>
</dbReference>
<dbReference type="Gene3D" id="2.40.50.100">
    <property type="match status" value="1"/>
</dbReference>
<dbReference type="InterPro" id="IPR000089">
    <property type="entry name" value="Biotin_lipoyl"/>
</dbReference>
<dbReference type="NCBIfam" id="TIGR00531">
    <property type="entry name" value="BCCP"/>
    <property type="match status" value="1"/>
</dbReference>
<dbReference type="PROSITE" id="PS50968">
    <property type="entry name" value="BIOTINYL_LIPOYL"/>
    <property type="match status" value="1"/>
</dbReference>
<dbReference type="Pfam" id="PF00364">
    <property type="entry name" value="Biotin_lipoyl"/>
    <property type="match status" value="1"/>
</dbReference>
<comment type="caution">
    <text evidence="10">The sequence shown here is derived from an EMBL/GenBank/DDBJ whole genome shotgun (WGS) entry which is preliminary data.</text>
</comment>
<evidence type="ECO:0000256" key="4">
    <source>
        <dbReference type="ARBA" id="ARBA00022832"/>
    </source>
</evidence>
<evidence type="ECO:0000256" key="5">
    <source>
        <dbReference type="ARBA" id="ARBA00023098"/>
    </source>
</evidence>
<dbReference type="InterPro" id="IPR001882">
    <property type="entry name" value="Biotin_BS"/>
</dbReference>
<sequence length="153" mass="16550">MEIEIVKELIASFKEAELTSLSLKCEDFELNLGKEVNVVNVAGNYGGVSMPLQVPQATVAQAESEISSSESELSANKKYIKSPIVGTFYAASSPNGKPFVEVGSRVKKGDVVCVVEAMKLMNEVEAEEDGEILEILVTNEEMVEYGQPLFVIG</sequence>
<protein>
    <recommendedName>
        <fullName evidence="2 8">Biotin carboxyl carrier protein of acetyl-CoA carboxylase</fullName>
    </recommendedName>
</protein>
<evidence type="ECO:0000313" key="10">
    <source>
        <dbReference type="EMBL" id="MBU3804308.1"/>
    </source>
</evidence>
<dbReference type="InterPro" id="IPR011053">
    <property type="entry name" value="Single_hybrid_motif"/>
</dbReference>
<dbReference type="CDD" id="cd06850">
    <property type="entry name" value="biotinyl_domain"/>
    <property type="match status" value="1"/>
</dbReference>
<feature type="domain" description="Lipoyl-binding" evidence="9">
    <location>
        <begin position="77"/>
        <end position="153"/>
    </location>
</feature>
<dbReference type="PANTHER" id="PTHR45266">
    <property type="entry name" value="OXALOACETATE DECARBOXYLASE ALPHA CHAIN"/>
    <property type="match status" value="1"/>
</dbReference>
<dbReference type="PRINTS" id="PR01071">
    <property type="entry name" value="ACOABIOTINCC"/>
</dbReference>
<evidence type="ECO:0000256" key="1">
    <source>
        <dbReference type="ARBA" id="ARBA00005194"/>
    </source>
</evidence>
<evidence type="ECO:0000313" key="11">
    <source>
        <dbReference type="Proteomes" id="UP000824229"/>
    </source>
</evidence>
<evidence type="ECO:0000256" key="8">
    <source>
        <dbReference type="RuleBase" id="RU364072"/>
    </source>
</evidence>
<keyword evidence="4 8" id="KW-0276">Fatty acid metabolism</keyword>
<keyword evidence="5 8" id="KW-0443">Lipid metabolism</keyword>
<accession>A0A9E2KC24</accession>
<dbReference type="InterPro" id="IPR001249">
    <property type="entry name" value="AcCoA_biotinCC"/>
</dbReference>
<evidence type="ECO:0000256" key="3">
    <source>
        <dbReference type="ARBA" id="ARBA00022516"/>
    </source>
</evidence>
<reference evidence="10" key="2">
    <citation type="submission" date="2021-04" db="EMBL/GenBank/DDBJ databases">
        <authorList>
            <person name="Gilroy R."/>
        </authorList>
    </citation>
    <scope>NUCLEOTIDE SEQUENCE</scope>
    <source>
        <strain evidence="10">B5-657</strain>
    </source>
</reference>
<keyword evidence="3 8" id="KW-0444">Lipid biosynthesis</keyword>
<evidence type="ECO:0000259" key="9">
    <source>
        <dbReference type="PROSITE" id="PS50968"/>
    </source>
</evidence>
<comment type="function">
    <text evidence="8">This protein is a component of the acetyl coenzyme A carboxylase complex; first, biotin carboxylase catalyzes the carboxylation of the carrier protein and then the transcarboxylase transfers the carboxyl group to form malonyl-CoA.</text>
</comment>
<dbReference type="InterPro" id="IPR050709">
    <property type="entry name" value="Biotin_Carboxyl_Carrier/Decarb"/>
</dbReference>
<dbReference type="PANTHER" id="PTHR45266:SF3">
    <property type="entry name" value="OXALOACETATE DECARBOXYLASE ALPHA CHAIN"/>
    <property type="match status" value="1"/>
</dbReference>
<dbReference type="PROSITE" id="PS00188">
    <property type="entry name" value="BIOTIN"/>
    <property type="match status" value="1"/>
</dbReference>
<dbReference type="AlphaFoldDB" id="A0A9E2KC24"/>
<organism evidence="10 11">
    <name type="scientific">Candidatus Cellulosilyticum pullistercoris</name>
    <dbReference type="NCBI Taxonomy" id="2838521"/>
    <lineage>
        <taxon>Bacteria</taxon>
        <taxon>Bacillati</taxon>
        <taxon>Bacillota</taxon>
        <taxon>Clostridia</taxon>
        <taxon>Lachnospirales</taxon>
        <taxon>Cellulosilyticaceae</taxon>
        <taxon>Cellulosilyticum</taxon>
    </lineage>
</organism>
<gene>
    <name evidence="10" type="primary">accB</name>
    <name evidence="10" type="ORF">H9872_06100</name>
</gene>
<comment type="pathway">
    <text evidence="1 8">Lipid metabolism; fatty acid biosynthesis.</text>
</comment>
<dbReference type="Proteomes" id="UP000824229">
    <property type="component" value="Unassembled WGS sequence"/>
</dbReference>
<reference evidence="10" key="1">
    <citation type="journal article" date="2021" name="PeerJ">
        <title>Extensive microbial diversity within the chicken gut microbiome revealed by metagenomics and culture.</title>
        <authorList>
            <person name="Gilroy R."/>
            <person name="Ravi A."/>
            <person name="Getino M."/>
            <person name="Pursley I."/>
            <person name="Horton D.L."/>
            <person name="Alikhan N.F."/>
            <person name="Baker D."/>
            <person name="Gharbi K."/>
            <person name="Hall N."/>
            <person name="Watson M."/>
            <person name="Adriaenssens E.M."/>
            <person name="Foster-Nyarko E."/>
            <person name="Jarju S."/>
            <person name="Secka A."/>
            <person name="Antonio M."/>
            <person name="Oren A."/>
            <person name="Chaudhuri R.R."/>
            <person name="La Ragione R."/>
            <person name="Hildebrand F."/>
            <person name="Pallen M.J."/>
        </authorList>
    </citation>
    <scope>NUCLEOTIDE SEQUENCE</scope>
    <source>
        <strain evidence="10">B5-657</strain>
    </source>
</reference>
<proteinExistence type="predicted"/>
<evidence type="ECO:0000256" key="6">
    <source>
        <dbReference type="ARBA" id="ARBA00023160"/>
    </source>
</evidence>
<evidence type="ECO:0000256" key="7">
    <source>
        <dbReference type="ARBA" id="ARBA00023267"/>
    </source>
</evidence>
<keyword evidence="10" id="KW-0436">Ligase</keyword>
<name>A0A9E2KC24_9FIRM</name>
<dbReference type="EMBL" id="JAHLFQ010000135">
    <property type="protein sequence ID" value="MBU3804308.1"/>
    <property type="molecule type" value="Genomic_DNA"/>
</dbReference>
<keyword evidence="6 8" id="KW-0275">Fatty acid biosynthesis</keyword>
<keyword evidence="7 8" id="KW-0092">Biotin</keyword>